<organism evidence="4 5">
    <name type="scientific">Candidatus Brachybacterium merdavium</name>
    <dbReference type="NCBI Taxonomy" id="2838513"/>
    <lineage>
        <taxon>Bacteria</taxon>
        <taxon>Bacillati</taxon>
        <taxon>Actinomycetota</taxon>
        <taxon>Actinomycetes</taxon>
        <taxon>Micrococcales</taxon>
        <taxon>Dermabacteraceae</taxon>
        <taxon>Brachybacterium</taxon>
    </lineage>
</organism>
<evidence type="ECO:0000256" key="1">
    <source>
        <dbReference type="ARBA" id="ARBA00010638"/>
    </source>
</evidence>
<keyword evidence="2" id="KW-0547">Nucleotide-binding</keyword>
<dbReference type="AlphaFoldDB" id="A0A9D2RQG0"/>
<protein>
    <submittedName>
        <fullName evidence="4">5-formyltetrahydrofolate cyclo-ligase</fullName>
    </submittedName>
</protein>
<dbReference type="InterPro" id="IPR037171">
    <property type="entry name" value="NagB/RpiA_transferase-like"/>
</dbReference>
<dbReference type="GO" id="GO:0005524">
    <property type="term" value="F:ATP binding"/>
    <property type="evidence" value="ECO:0007669"/>
    <property type="project" value="UniProtKB-KW"/>
</dbReference>
<reference evidence="4" key="1">
    <citation type="journal article" date="2021" name="PeerJ">
        <title>Extensive microbial diversity within the chicken gut microbiome revealed by metagenomics and culture.</title>
        <authorList>
            <person name="Gilroy R."/>
            <person name="Ravi A."/>
            <person name="Getino M."/>
            <person name="Pursley I."/>
            <person name="Horton D.L."/>
            <person name="Alikhan N.F."/>
            <person name="Baker D."/>
            <person name="Gharbi K."/>
            <person name="Hall N."/>
            <person name="Watson M."/>
            <person name="Adriaenssens E.M."/>
            <person name="Foster-Nyarko E."/>
            <person name="Jarju S."/>
            <person name="Secka A."/>
            <person name="Antonio M."/>
            <person name="Oren A."/>
            <person name="Chaudhuri R.R."/>
            <person name="La Ragione R."/>
            <person name="Hildebrand F."/>
            <person name="Pallen M.J."/>
        </authorList>
    </citation>
    <scope>NUCLEOTIDE SEQUENCE</scope>
    <source>
        <strain evidence="4">ChiHjej13B12-24818</strain>
    </source>
</reference>
<dbReference type="InterPro" id="IPR024185">
    <property type="entry name" value="FTHF_cligase-like_sf"/>
</dbReference>
<evidence type="ECO:0000256" key="2">
    <source>
        <dbReference type="ARBA" id="ARBA00022741"/>
    </source>
</evidence>
<name>A0A9D2RQG0_9MICO</name>
<accession>A0A9D2RQG0</accession>
<dbReference type="SUPFAM" id="SSF100950">
    <property type="entry name" value="NagB/RpiA/CoA transferase-like"/>
    <property type="match status" value="1"/>
</dbReference>
<evidence type="ECO:0000313" key="4">
    <source>
        <dbReference type="EMBL" id="HJB11918.1"/>
    </source>
</evidence>
<dbReference type="PANTHER" id="PTHR23407:SF1">
    <property type="entry name" value="5-FORMYLTETRAHYDROFOLATE CYCLO-LIGASE"/>
    <property type="match status" value="1"/>
</dbReference>
<dbReference type="GO" id="GO:0035999">
    <property type="term" value="P:tetrahydrofolate interconversion"/>
    <property type="evidence" value="ECO:0007669"/>
    <property type="project" value="TreeGrafter"/>
</dbReference>
<dbReference type="GO" id="GO:0030272">
    <property type="term" value="F:5-formyltetrahydrofolate cyclo-ligase activity"/>
    <property type="evidence" value="ECO:0007669"/>
    <property type="project" value="TreeGrafter"/>
</dbReference>
<proteinExistence type="inferred from homology"/>
<dbReference type="Proteomes" id="UP000823823">
    <property type="component" value="Unassembled WGS sequence"/>
</dbReference>
<dbReference type="Pfam" id="PF01812">
    <property type="entry name" value="5-FTHF_cyc-lig"/>
    <property type="match status" value="1"/>
</dbReference>
<dbReference type="InterPro" id="IPR002698">
    <property type="entry name" value="FTHF_cligase"/>
</dbReference>
<reference evidence="4" key="2">
    <citation type="submission" date="2021-04" db="EMBL/GenBank/DDBJ databases">
        <authorList>
            <person name="Gilroy R."/>
        </authorList>
    </citation>
    <scope>NUCLEOTIDE SEQUENCE</scope>
    <source>
        <strain evidence="4">ChiHjej13B12-24818</strain>
    </source>
</reference>
<dbReference type="EMBL" id="DWZH01000128">
    <property type="protein sequence ID" value="HJB11918.1"/>
    <property type="molecule type" value="Genomic_DNA"/>
</dbReference>
<keyword evidence="3" id="KW-0067">ATP-binding</keyword>
<dbReference type="GO" id="GO:0009396">
    <property type="term" value="P:folic acid-containing compound biosynthetic process"/>
    <property type="evidence" value="ECO:0007669"/>
    <property type="project" value="TreeGrafter"/>
</dbReference>
<comment type="caution">
    <text evidence="4">The sequence shown here is derived from an EMBL/GenBank/DDBJ whole genome shotgun (WGS) entry which is preliminary data.</text>
</comment>
<gene>
    <name evidence="4" type="ORF">H9786_15580</name>
</gene>
<evidence type="ECO:0000256" key="3">
    <source>
        <dbReference type="ARBA" id="ARBA00022840"/>
    </source>
</evidence>
<sequence>MDSEALRAHKKTLRTELRARRAQRYGGEQGARRRELEAVRLLEHGRPLLGEIFGRAAADGSGDGPVVAAYHPTGTEADPRMLVRELVDRGARMIFPAAAGPELDWILWDGRSEFIESPGRGFGREPRGSRLGAAAIAQAALVLAPAVAIDRSGTRIGHGAGYYDRALTLLPPAAKVVGVIHPEELLAAGALPRGPLDVPVSRVLTADGLVTLEVS</sequence>
<evidence type="ECO:0000313" key="5">
    <source>
        <dbReference type="Proteomes" id="UP000823823"/>
    </source>
</evidence>
<dbReference type="Gene3D" id="3.40.50.10420">
    <property type="entry name" value="NagB/RpiA/CoA transferase-like"/>
    <property type="match status" value="1"/>
</dbReference>
<comment type="similarity">
    <text evidence="1">Belongs to the 5-formyltetrahydrofolate cyclo-ligase family.</text>
</comment>
<dbReference type="PANTHER" id="PTHR23407">
    <property type="entry name" value="ATPASE INHIBITOR/5-FORMYLTETRAHYDROFOLATE CYCLO-LIGASE"/>
    <property type="match status" value="1"/>
</dbReference>